<gene>
    <name evidence="3" type="ORF">CE91St30_27550</name>
</gene>
<feature type="region of interest" description="Disordered" evidence="1">
    <location>
        <begin position="1"/>
        <end position="21"/>
    </location>
</feature>
<dbReference type="EMBL" id="AP025564">
    <property type="protein sequence ID" value="BDE97422.1"/>
    <property type="molecule type" value="Genomic_DNA"/>
</dbReference>
<name>A0ABN6ML54_9ACTN</name>
<accession>A0ABN6ML54</accession>
<keyword evidence="4" id="KW-1185">Reference proteome</keyword>
<evidence type="ECO:0000256" key="2">
    <source>
        <dbReference type="SAM" id="Phobius"/>
    </source>
</evidence>
<feature type="region of interest" description="Disordered" evidence="1">
    <location>
        <begin position="47"/>
        <end position="81"/>
    </location>
</feature>
<dbReference type="Proteomes" id="UP001320544">
    <property type="component" value="Chromosome"/>
</dbReference>
<proteinExistence type="predicted"/>
<evidence type="ECO:0000313" key="3">
    <source>
        <dbReference type="EMBL" id="BDE97422.1"/>
    </source>
</evidence>
<feature type="compositionally biased region" description="Basic and acidic residues" evidence="1">
    <location>
        <begin position="63"/>
        <end position="72"/>
    </location>
</feature>
<keyword evidence="2" id="KW-0812">Transmembrane</keyword>
<evidence type="ECO:0000256" key="1">
    <source>
        <dbReference type="SAM" id="MobiDB-lite"/>
    </source>
</evidence>
<feature type="transmembrane region" description="Helical" evidence="2">
    <location>
        <begin position="28"/>
        <end position="45"/>
    </location>
</feature>
<reference evidence="3 4" key="1">
    <citation type="submission" date="2022-01" db="EMBL/GenBank/DDBJ databases">
        <title>Novel bile acid biosynthetic pathways are enriched in the microbiome of centenarians.</title>
        <authorList>
            <person name="Sato Y."/>
            <person name="Atarashi K."/>
            <person name="Plichta R.D."/>
            <person name="Arai Y."/>
            <person name="Sasajima S."/>
            <person name="Kearney M.S."/>
            <person name="Suda W."/>
            <person name="Takeshita K."/>
            <person name="Sasaki T."/>
            <person name="Okamoto S."/>
            <person name="Skelly N.A."/>
            <person name="Okamura Y."/>
            <person name="Vlamakis H."/>
            <person name="Li Y."/>
            <person name="Tanoue T."/>
            <person name="Takei H."/>
            <person name="Nittono H."/>
            <person name="Narushima S."/>
            <person name="Irie J."/>
            <person name="Itoh H."/>
            <person name="Moriya K."/>
            <person name="Sugiura Y."/>
            <person name="Suematsu M."/>
            <person name="Moritoki N."/>
            <person name="Shibata S."/>
            <person name="Littman R.D."/>
            <person name="Fischbach A.M."/>
            <person name="Uwamino Y."/>
            <person name="Inoue T."/>
            <person name="Honda A."/>
            <person name="Hattori M."/>
            <person name="Murai T."/>
            <person name="Xavier J.R."/>
            <person name="Hirose N."/>
            <person name="Honda K."/>
        </authorList>
    </citation>
    <scope>NUCLEOTIDE SEQUENCE [LARGE SCALE GENOMIC DNA]</scope>
    <source>
        <strain evidence="3 4">CE91-St30</strain>
    </source>
</reference>
<evidence type="ECO:0000313" key="4">
    <source>
        <dbReference type="Proteomes" id="UP001320544"/>
    </source>
</evidence>
<sequence length="104" mass="11364">MTTHRLTNREASDASGAPKGSRYKRMRWIAFAAIVAATLLLWFITGGSNNPQTRSAPTVRKPPTYERIDAKPPELPPNSKATVENDAERLLAAAPRPLTADHAD</sequence>
<dbReference type="RefSeq" id="WP_244386709.1">
    <property type="nucleotide sequence ID" value="NZ_AP025564.1"/>
</dbReference>
<protein>
    <submittedName>
        <fullName evidence="3">Uncharacterized protein</fullName>
    </submittedName>
</protein>
<keyword evidence="2" id="KW-1133">Transmembrane helix</keyword>
<keyword evidence="2" id="KW-0472">Membrane</keyword>
<feature type="compositionally biased region" description="Polar residues" evidence="1">
    <location>
        <begin position="47"/>
        <end position="56"/>
    </location>
</feature>
<organism evidence="3 4">
    <name type="scientific">Raoultibacter timonensis</name>
    <dbReference type="NCBI Taxonomy" id="1907662"/>
    <lineage>
        <taxon>Bacteria</taxon>
        <taxon>Bacillati</taxon>
        <taxon>Actinomycetota</taxon>
        <taxon>Coriobacteriia</taxon>
        <taxon>Eggerthellales</taxon>
        <taxon>Eggerthellaceae</taxon>
        <taxon>Raoultibacter</taxon>
    </lineage>
</organism>